<evidence type="ECO:0000313" key="3">
    <source>
        <dbReference type="Proteomes" id="UP000243459"/>
    </source>
</evidence>
<evidence type="ECO:0000256" key="1">
    <source>
        <dbReference type="SAM" id="MobiDB-lite"/>
    </source>
</evidence>
<sequence>MSPKSSESYRTLRNYRKELSGFLETPLGRGFAPRRKRPEEGGADADLEVASGGEGGLDGAHGGDEVGDEVPVGGGHDLVAGRKGKFGGRKGRN</sequence>
<reference evidence="3" key="1">
    <citation type="journal article" date="2017" name="Nat. Commun.">
        <title>The asparagus genome sheds light on the origin and evolution of a young Y chromosome.</title>
        <authorList>
            <person name="Harkess A."/>
            <person name="Zhou J."/>
            <person name="Xu C."/>
            <person name="Bowers J.E."/>
            <person name="Van der Hulst R."/>
            <person name="Ayyampalayam S."/>
            <person name="Mercati F."/>
            <person name="Riccardi P."/>
            <person name="McKain M.R."/>
            <person name="Kakrana A."/>
            <person name="Tang H."/>
            <person name="Ray J."/>
            <person name="Groenendijk J."/>
            <person name="Arikit S."/>
            <person name="Mathioni S.M."/>
            <person name="Nakano M."/>
            <person name="Shan H."/>
            <person name="Telgmann-Rauber A."/>
            <person name="Kanno A."/>
            <person name="Yue Z."/>
            <person name="Chen H."/>
            <person name="Li W."/>
            <person name="Chen Y."/>
            <person name="Xu X."/>
            <person name="Zhang Y."/>
            <person name="Luo S."/>
            <person name="Chen H."/>
            <person name="Gao J."/>
            <person name="Mao Z."/>
            <person name="Pires J.C."/>
            <person name="Luo M."/>
            <person name="Kudrna D."/>
            <person name="Wing R.A."/>
            <person name="Meyers B.C."/>
            <person name="Yi K."/>
            <person name="Kong H."/>
            <person name="Lavrijsen P."/>
            <person name="Sunseri F."/>
            <person name="Falavigna A."/>
            <person name="Ye Y."/>
            <person name="Leebens-Mack J.H."/>
            <person name="Chen G."/>
        </authorList>
    </citation>
    <scope>NUCLEOTIDE SEQUENCE [LARGE SCALE GENOMIC DNA]</scope>
    <source>
        <strain evidence="3">cv. DH0086</strain>
    </source>
</reference>
<keyword evidence="3" id="KW-1185">Reference proteome</keyword>
<dbReference type="AlphaFoldDB" id="A0A5P1EKA1"/>
<dbReference type="Gramene" id="ONK65229">
    <property type="protein sequence ID" value="ONK65229"/>
    <property type="gene ID" value="A4U43_C07F35000"/>
</dbReference>
<gene>
    <name evidence="2" type="ORF">A4U43_C07F35000</name>
</gene>
<dbReference type="EMBL" id="CM007387">
    <property type="protein sequence ID" value="ONK65229.1"/>
    <property type="molecule type" value="Genomic_DNA"/>
</dbReference>
<protein>
    <submittedName>
        <fullName evidence="2">Uncharacterized protein</fullName>
    </submittedName>
</protein>
<feature type="compositionally biased region" description="Basic residues" evidence="1">
    <location>
        <begin position="82"/>
        <end position="93"/>
    </location>
</feature>
<proteinExistence type="predicted"/>
<organism evidence="2 3">
    <name type="scientific">Asparagus officinalis</name>
    <name type="common">Garden asparagus</name>
    <dbReference type="NCBI Taxonomy" id="4686"/>
    <lineage>
        <taxon>Eukaryota</taxon>
        <taxon>Viridiplantae</taxon>
        <taxon>Streptophyta</taxon>
        <taxon>Embryophyta</taxon>
        <taxon>Tracheophyta</taxon>
        <taxon>Spermatophyta</taxon>
        <taxon>Magnoliopsida</taxon>
        <taxon>Liliopsida</taxon>
        <taxon>Asparagales</taxon>
        <taxon>Asparagaceae</taxon>
        <taxon>Asparagoideae</taxon>
        <taxon>Asparagus</taxon>
    </lineage>
</organism>
<name>A0A5P1EKA1_ASPOF</name>
<accession>A0A5P1EKA1</accession>
<feature type="region of interest" description="Disordered" evidence="1">
    <location>
        <begin position="25"/>
        <end position="93"/>
    </location>
</feature>
<dbReference type="Proteomes" id="UP000243459">
    <property type="component" value="Chromosome 7"/>
</dbReference>
<evidence type="ECO:0000313" key="2">
    <source>
        <dbReference type="EMBL" id="ONK65229.1"/>
    </source>
</evidence>